<evidence type="ECO:0000313" key="3">
    <source>
        <dbReference type="Proteomes" id="UP000007879"/>
    </source>
</evidence>
<dbReference type="GeneID" id="109589553"/>
<keyword evidence="1" id="KW-0732">Signal</keyword>
<reference evidence="2" key="2">
    <citation type="submission" date="2024-06" db="UniProtKB">
        <authorList>
            <consortium name="EnsemblMetazoa"/>
        </authorList>
    </citation>
    <scope>IDENTIFICATION</scope>
</reference>
<dbReference type="RefSeq" id="XP_019861195.1">
    <property type="nucleotide sequence ID" value="XM_020005636.1"/>
</dbReference>
<proteinExistence type="predicted"/>
<keyword evidence="3" id="KW-1185">Reference proteome</keyword>
<dbReference type="Proteomes" id="UP000007879">
    <property type="component" value="Unassembled WGS sequence"/>
</dbReference>
<accession>A0AAN0JWB3</accession>
<feature type="chain" id="PRO_5043022128" evidence="1">
    <location>
        <begin position="16"/>
        <end position="233"/>
    </location>
</feature>
<evidence type="ECO:0000256" key="1">
    <source>
        <dbReference type="SAM" id="SignalP"/>
    </source>
</evidence>
<dbReference type="KEGG" id="aqu:109589553"/>
<evidence type="ECO:0000313" key="2">
    <source>
        <dbReference type="EnsemblMetazoa" id="XP_019861195.1"/>
    </source>
</evidence>
<reference evidence="3" key="1">
    <citation type="journal article" date="2010" name="Nature">
        <title>The Amphimedon queenslandica genome and the evolution of animal complexity.</title>
        <authorList>
            <person name="Srivastava M."/>
            <person name="Simakov O."/>
            <person name="Chapman J."/>
            <person name="Fahey B."/>
            <person name="Gauthier M.E."/>
            <person name="Mitros T."/>
            <person name="Richards G.S."/>
            <person name="Conaco C."/>
            <person name="Dacre M."/>
            <person name="Hellsten U."/>
            <person name="Larroux C."/>
            <person name="Putnam N.H."/>
            <person name="Stanke M."/>
            <person name="Adamska M."/>
            <person name="Darling A."/>
            <person name="Degnan S.M."/>
            <person name="Oakley T.H."/>
            <person name="Plachetzki D.C."/>
            <person name="Zhai Y."/>
            <person name="Adamski M."/>
            <person name="Calcino A."/>
            <person name="Cummins S.F."/>
            <person name="Goodstein D.M."/>
            <person name="Harris C."/>
            <person name="Jackson D.J."/>
            <person name="Leys S.P."/>
            <person name="Shu S."/>
            <person name="Woodcroft B.J."/>
            <person name="Vervoort M."/>
            <person name="Kosik K.S."/>
            <person name="Manning G."/>
            <person name="Degnan B.M."/>
            <person name="Rokhsar D.S."/>
        </authorList>
    </citation>
    <scope>NUCLEOTIDE SEQUENCE [LARGE SCALE GENOMIC DNA]</scope>
</reference>
<feature type="signal peptide" evidence="1">
    <location>
        <begin position="1"/>
        <end position="15"/>
    </location>
</feature>
<dbReference type="AlphaFoldDB" id="A0AAN0JWB3"/>
<name>A0AAN0JWB3_AMPQE</name>
<organism evidence="2 3">
    <name type="scientific">Amphimedon queenslandica</name>
    <name type="common">Sponge</name>
    <dbReference type="NCBI Taxonomy" id="400682"/>
    <lineage>
        <taxon>Eukaryota</taxon>
        <taxon>Metazoa</taxon>
        <taxon>Porifera</taxon>
        <taxon>Demospongiae</taxon>
        <taxon>Heteroscleromorpha</taxon>
        <taxon>Haplosclerida</taxon>
        <taxon>Niphatidae</taxon>
        <taxon>Amphimedon</taxon>
    </lineage>
</organism>
<dbReference type="EnsemblMetazoa" id="XM_020005636.1">
    <property type="protein sequence ID" value="XP_019861195.1"/>
    <property type="gene ID" value="LOC109589553"/>
</dbReference>
<sequence>MKYFIVLLFAVSALAMPDPEMTKEAFLDDELIAEETANAGLTDSDIQVTDTPIEAASSSLTSLYTAINSAIDAKLADQPVIKVLNLDFVRKKLKLSKVNGGTLSSSTFIEQINIGNGHYTRKGSYLAYQPKYLDGHKSGLAGIFLNLEKLFPCIAGSSIIPACGRFTSEEDGFLRGRSILQTGDMGNHIRIFGNSIATYGMAISGCRVLNGKNGCLPPWFHTRITCLLPRSCQ</sequence>
<protein>
    <submittedName>
        <fullName evidence="2">Uncharacterized protein</fullName>
    </submittedName>
</protein>